<gene>
    <name evidence="2" type="ORF">OCBIM_22036418mg</name>
</gene>
<keyword evidence="1" id="KW-0812">Transmembrane</keyword>
<proteinExistence type="predicted"/>
<keyword evidence="1" id="KW-1133">Transmembrane helix</keyword>
<feature type="transmembrane region" description="Helical" evidence="1">
    <location>
        <begin position="20"/>
        <end position="39"/>
    </location>
</feature>
<accession>A0A0L8I3I3</accession>
<evidence type="ECO:0000313" key="2">
    <source>
        <dbReference type="EMBL" id="KOF96078.1"/>
    </source>
</evidence>
<name>A0A0L8I3I3_OCTBM</name>
<protein>
    <submittedName>
        <fullName evidence="2">Uncharacterized protein</fullName>
    </submittedName>
</protein>
<dbReference type="EMBL" id="KQ416641">
    <property type="protein sequence ID" value="KOF96078.1"/>
    <property type="molecule type" value="Genomic_DNA"/>
</dbReference>
<keyword evidence="1" id="KW-0472">Membrane</keyword>
<sequence>MVHFNSFTLLLDHTDKQSNSNVFFLLSNLVHYLIIHLFLNSNSTSIILLSHSSH</sequence>
<dbReference type="AlphaFoldDB" id="A0A0L8I3I3"/>
<reference evidence="2" key="1">
    <citation type="submission" date="2015-07" db="EMBL/GenBank/DDBJ databases">
        <title>MeaNS - Measles Nucleotide Surveillance Program.</title>
        <authorList>
            <person name="Tran T."/>
            <person name="Druce J."/>
        </authorList>
    </citation>
    <scope>NUCLEOTIDE SEQUENCE</scope>
    <source>
        <strain evidence="2">UCB-OBI-ISO-001</strain>
        <tissue evidence="2">Gonad</tissue>
    </source>
</reference>
<organism evidence="2">
    <name type="scientific">Octopus bimaculoides</name>
    <name type="common">California two-spotted octopus</name>
    <dbReference type="NCBI Taxonomy" id="37653"/>
    <lineage>
        <taxon>Eukaryota</taxon>
        <taxon>Metazoa</taxon>
        <taxon>Spiralia</taxon>
        <taxon>Lophotrochozoa</taxon>
        <taxon>Mollusca</taxon>
        <taxon>Cephalopoda</taxon>
        <taxon>Coleoidea</taxon>
        <taxon>Octopodiformes</taxon>
        <taxon>Octopoda</taxon>
        <taxon>Incirrata</taxon>
        <taxon>Octopodidae</taxon>
        <taxon>Octopus</taxon>
    </lineage>
</organism>
<evidence type="ECO:0000256" key="1">
    <source>
        <dbReference type="SAM" id="Phobius"/>
    </source>
</evidence>